<reference evidence="1 2" key="1">
    <citation type="journal article" date="2017" name="Mol. Biol. Evol.">
        <title>The 4-celled Tetrabaena socialis nuclear genome reveals the essential components for genetic control of cell number at the origin of multicellularity in the volvocine lineage.</title>
        <authorList>
            <person name="Featherston J."/>
            <person name="Arakaki Y."/>
            <person name="Hanschen E.R."/>
            <person name="Ferris P.J."/>
            <person name="Michod R.E."/>
            <person name="Olson B.J.S.C."/>
            <person name="Nozaki H."/>
            <person name="Durand P.M."/>
        </authorList>
    </citation>
    <scope>NUCLEOTIDE SEQUENCE [LARGE SCALE GENOMIC DNA]</scope>
    <source>
        <strain evidence="1 2">NIES-571</strain>
    </source>
</reference>
<dbReference type="GO" id="GO:0071479">
    <property type="term" value="P:cellular response to ionizing radiation"/>
    <property type="evidence" value="ECO:0007669"/>
    <property type="project" value="TreeGrafter"/>
</dbReference>
<dbReference type="Gene3D" id="3.70.10.10">
    <property type="match status" value="1"/>
</dbReference>
<sequence>MSFQLVLGRAQVKHFKTTVQTLGKIGAELSIECTPSQERTFVLRTINTAQSAQLSVFYYSRYFDSYEIYDAPSVEAVVLSKNALAVFRSPKIAQIVFELHSVAAKLTATVQTEE</sequence>
<protein>
    <submittedName>
        <fullName evidence="1">Uncharacterized protein</fullName>
    </submittedName>
</protein>
<keyword evidence="2" id="KW-1185">Reference proteome</keyword>
<dbReference type="InterPro" id="IPR046938">
    <property type="entry name" value="DNA_clamp_sf"/>
</dbReference>
<organism evidence="1 2">
    <name type="scientific">Tetrabaena socialis</name>
    <dbReference type="NCBI Taxonomy" id="47790"/>
    <lineage>
        <taxon>Eukaryota</taxon>
        <taxon>Viridiplantae</taxon>
        <taxon>Chlorophyta</taxon>
        <taxon>core chlorophytes</taxon>
        <taxon>Chlorophyceae</taxon>
        <taxon>CS clade</taxon>
        <taxon>Chlamydomonadales</taxon>
        <taxon>Tetrabaenaceae</taxon>
        <taxon>Tetrabaena</taxon>
    </lineage>
</organism>
<dbReference type="PANTHER" id="PTHR15237:SF0">
    <property type="entry name" value="CELL CYCLE CHECKPOINT CONTROL PROTEIN"/>
    <property type="match status" value="1"/>
</dbReference>
<name>A0A2J7WGA2_9CHLO</name>
<evidence type="ECO:0000313" key="1">
    <source>
        <dbReference type="EMBL" id="PNG62578.1"/>
    </source>
</evidence>
<dbReference type="EMBL" id="PGGS01005585">
    <property type="protein sequence ID" value="PNG62578.1"/>
    <property type="molecule type" value="Genomic_DNA"/>
</dbReference>
<dbReference type="GO" id="GO:0006281">
    <property type="term" value="P:DNA repair"/>
    <property type="evidence" value="ECO:0007669"/>
    <property type="project" value="TreeGrafter"/>
</dbReference>
<evidence type="ECO:0000313" key="2">
    <source>
        <dbReference type="Proteomes" id="UP000236333"/>
    </source>
</evidence>
<feature type="non-terminal residue" evidence="1">
    <location>
        <position position="114"/>
    </location>
</feature>
<proteinExistence type="predicted"/>
<dbReference type="Pfam" id="PF04139">
    <property type="entry name" value="Rad9"/>
    <property type="match status" value="1"/>
</dbReference>
<gene>
    <name evidence="1" type="ORF">TSOC_015456</name>
</gene>
<dbReference type="Proteomes" id="UP000236333">
    <property type="component" value="Unassembled WGS sequence"/>
</dbReference>
<dbReference type="SUPFAM" id="SSF55979">
    <property type="entry name" value="DNA clamp"/>
    <property type="match status" value="1"/>
</dbReference>
<dbReference type="GO" id="GO:0030896">
    <property type="term" value="C:checkpoint clamp complex"/>
    <property type="evidence" value="ECO:0007669"/>
    <property type="project" value="InterPro"/>
</dbReference>
<dbReference type="GO" id="GO:0031573">
    <property type="term" value="P:mitotic intra-S DNA damage checkpoint signaling"/>
    <property type="evidence" value="ECO:0007669"/>
    <property type="project" value="TreeGrafter"/>
</dbReference>
<comment type="caution">
    <text evidence="1">The sequence shown here is derived from an EMBL/GenBank/DDBJ whole genome shotgun (WGS) entry which is preliminary data.</text>
</comment>
<dbReference type="GO" id="GO:0000076">
    <property type="term" value="P:DNA replication checkpoint signaling"/>
    <property type="evidence" value="ECO:0007669"/>
    <property type="project" value="TreeGrafter"/>
</dbReference>
<dbReference type="OrthoDB" id="60092at2759"/>
<dbReference type="InterPro" id="IPR007268">
    <property type="entry name" value="Rad9/Ddc1"/>
</dbReference>
<dbReference type="AlphaFoldDB" id="A0A2J7WGA2"/>
<dbReference type="PANTHER" id="PTHR15237">
    <property type="entry name" value="DNA REPAIR PROTEIN RAD9"/>
    <property type="match status" value="1"/>
</dbReference>
<accession>A0A2J7WGA2</accession>